<feature type="compositionally biased region" description="Polar residues" evidence="1">
    <location>
        <begin position="55"/>
        <end position="84"/>
    </location>
</feature>
<keyword evidence="3" id="KW-1185">Reference proteome</keyword>
<dbReference type="EMBL" id="BPLQ01003485">
    <property type="protein sequence ID" value="GIY00803.1"/>
    <property type="molecule type" value="Genomic_DNA"/>
</dbReference>
<organism evidence="2 3">
    <name type="scientific">Caerostris darwini</name>
    <dbReference type="NCBI Taxonomy" id="1538125"/>
    <lineage>
        <taxon>Eukaryota</taxon>
        <taxon>Metazoa</taxon>
        <taxon>Ecdysozoa</taxon>
        <taxon>Arthropoda</taxon>
        <taxon>Chelicerata</taxon>
        <taxon>Arachnida</taxon>
        <taxon>Araneae</taxon>
        <taxon>Araneomorphae</taxon>
        <taxon>Entelegynae</taxon>
        <taxon>Araneoidea</taxon>
        <taxon>Araneidae</taxon>
        <taxon>Caerostris</taxon>
    </lineage>
</organism>
<feature type="compositionally biased region" description="Pro residues" evidence="1">
    <location>
        <begin position="111"/>
        <end position="124"/>
    </location>
</feature>
<sequence>MAALLGNQLRISGGNNREETIPMLMLNHSDSREETLPKPGRSDSVSRIELGLGPASSSPTATQPKDQAGSANCTRHPSTTSNGVPSPAGSQRPAYTTQPVALNLMQFVEPSPGPPGGPSPPKTPSPASVAAAEA</sequence>
<dbReference type="AlphaFoldDB" id="A0AAV4PT81"/>
<feature type="compositionally biased region" description="Low complexity" evidence="1">
    <location>
        <begin position="125"/>
        <end position="134"/>
    </location>
</feature>
<gene>
    <name evidence="2" type="primary">AVEN_37575_1</name>
    <name evidence="2" type="ORF">CDAR_76181</name>
</gene>
<evidence type="ECO:0000313" key="2">
    <source>
        <dbReference type="EMBL" id="GIY00803.1"/>
    </source>
</evidence>
<feature type="region of interest" description="Disordered" evidence="1">
    <location>
        <begin position="1"/>
        <end position="134"/>
    </location>
</feature>
<feature type="compositionally biased region" description="Basic and acidic residues" evidence="1">
    <location>
        <begin position="29"/>
        <end position="46"/>
    </location>
</feature>
<comment type="caution">
    <text evidence="2">The sequence shown here is derived from an EMBL/GenBank/DDBJ whole genome shotgun (WGS) entry which is preliminary data.</text>
</comment>
<evidence type="ECO:0000256" key="1">
    <source>
        <dbReference type="SAM" id="MobiDB-lite"/>
    </source>
</evidence>
<proteinExistence type="predicted"/>
<dbReference type="Proteomes" id="UP001054837">
    <property type="component" value="Unassembled WGS sequence"/>
</dbReference>
<evidence type="ECO:0000313" key="3">
    <source>
        <dbReference type="Proteomes" id="UP001054837"/>
    </source>
</evidence>
<accession>A0AAV4PT81</accession>
<name>A0AAV4PT81_9ARAC</name>
<protein>
    <submittedName>
        <fullName evidence="2">Uncharacterized protein</fullName>
    </submittedName>
</protein>
<reference evidence="2 3" key="1">
    <citation type="submission" date="2021-06" db="EMBL/GenBank/DDBJ databases">
        <title>Caerostris darwini draft genome.</title>
        <authorList>
            <person name="Kono N."/>
            <person name="Arakawa K."/>
        </authorList>
    </citation>
    <scope>NUCLEOTIDE SEQUENCE [LARGE SCALE GENOMIC DNA]</scope>
</reference>